<gene>
    <name evidence="2" type="ORF">GCM10009559_58070</name>
</gene>
<dbReference type="Pfam" id="PF00196">
    <property type="entry name" value="GerE"/>
    <property type="match status" value="1"/>
</dbReference>
<dbReference type="InterPro" id="IPR058852">
    <property type="entry name" value="HTH_77"/>
</dbReference>
<dbReference type="Pfam" id="PF25872">
    <property type="entry name" value="HTH_77"/>
    <property type="match status" value="1"/>
</dbReference>
<dbReference type="SUPFAM" id="SSF52540">
    <property type="entry name" value="P-loop containing nucleoside triphosphate hydrolases"/>
    <property type="match status" value="1"/>
</dbReference>
<evidence type="ECO:0000313" key="2">
    <source>
        <dbReference type="EMBL" id="GAA0897423.1"/>
    </source>
</evidence>
<dbReference type="InterPro" id="IPR000792">
    <property type="entry name" value="Tscrpt_reg_LuxR_C"/>
</dbReference>
<feature type="domain" description="HTH luxR-type" evidence="1">
    <location>
        <begin position="707"/>
        <end position="772"/>
    </location>
</feature>
<sequence length="789" mass="85969">MSAPRSPRRDGFLPAELTGFVGRRQELTALKRLLGTARLVTIIGPGGVGKTRLAVHAATELRRRFSGGAWLIELAEVSHPAHVAQVIAAGLGMRDQSDRDPVDVLAEYLRQRRLLLVLDNCEHLATAVSELLYPLLRRAPDLQVIATSRQALGVTGEHLFPLDPLAVPPAEPAPSLGELLGFESVQLFQERSRAVAPAFAVTEDNRRVVAQLCARLEGLPLAIELAAARMRSLTVAQIAARLDDMAGLLAGGNEGGQPRQRALSALMGWSFELCTPAERLAWIRTSVFAGTFDLEAATAVCGLPNPDDAGVLDALAGLVDKSILTRVGDSAPRYRFLEPIRQFGRARLAESGDEHATRERHCAYFRDLVGRADAECFGPAQLDWLVRLQQVNADVRAALEFSLQNDGVDAAAIAGALRVYWHSSGSLSEGRRWLGTVLRVYAEPDRRRGLALWTDGWLALMQGRVEAALPALREGRELAESRADADLRDDMALAFGVAEMHTGDLVAARDTLSAAYRGFRARGDHVGTAIALVQLALLECVGGDADAAAAHGAECVRLSERHGESWYRAHGHWVLAVAWWRSGRAEEAIEELRASIHLMRQFGERLVMARSFEVLGWIAADQGDPDRAVRLLGMADRLWSDTHATLSAFGRLSTFHDRCIADLERRMGAEALQRGMTAAAGIPLDAAIAYALGEPEPRARPAVEGHRTSASSELTRREWEVAGLLADGKANRQIAAQLVISLRTVEAHVEHILNKLGFRSRAQVASWYVAQVDQRERDGAVAVVRVRRV</sequence>
<protein>
    <submittedName>
        <fullName evidence="2">LuxR family transcriptional regulator</fullName>
    </submittedName>
</protein>
<evidence type="ECO:0000259" key="1">
    <source>
        <dbReference type="PROSITE" id="PS50043"/>
    </source>
</evidence>
<evidence type="ECO:0000313" key="3">
    <source>
        <dbReference type="Proteomes" id="UP001499967"/>
    </source>
</evidence>
<dbReference type="SUPFAM" id="SSF48452">
    <property type="entry name" value="TPR-like"/>
    <property type="match status" value="1"/>
</dbReference>
<reference evidence="3" key="1">
    <citation type="journal article" date="2019" name="Int. J. Syst. Evol. Microbiol.">
        <title>The Global Catalogue of Microorganisms (GCM) 10K type strain sequencing project: providing services to taxonomists for standard genome sequencing and annotation.</title>
        <authorList>
            <consortium name="The Broad Institute Genomics Platform"/>
            <consortium name="The Broad Institute Genome Sequencing Center for Infectious Disease"/>
            <person name="Wu L."/>
            <person name="Ma J."/>
        </authorList>
    </citation>
    <scope>NUCLEOTIDE SEQUENCE [LARGE SCALE GENOMIC DNA]</scope>
    <source>
        <strain evidence="3">JCM 11117</strain>
    </source>
</reference>
<dbReference type="Proteomes" id="UP001499967">
    <property type="component" value="Unassembled WGS sequence"/>
</dbReference>
<dbReference type="PANTHER" id="PTHR47691">
    <property type="entry name" value="REGULATOR-RELATED"/>
    <property type="match status" value="1"/>
</dbReference>
<dbReference type="PANTHER" id="PTHR47691:SF3">
    <property type="entry name" value="HTH-TYPE TRANSCRIPTIONAL REGULATOR RV0890C-RELATED"/>
    <property type="match status" value="1"/>
</dbReference>
<dbReference type="CDD" id="cd06170">
    <property type="entry name" value="LuxR_C_like"/>
    <property type="match status" value="1"/>
</dbReference>
<dbReference type="SMART" id="SM00421">
    <property type="entry name" value="HTH_LUXR"/>
    <property type="match status" value="1"/>
</dbReference>
<dbReference type="InterPro" id="IPR027417">
    <property type="entry name" value="P-loop_NTPase"/>
</dbReference>
<organism evidence="2 3">
    <name type="scientific">Pseudonocardia zijingensis</name>
    <dbReference type="NCBI Taxonomy" id="153376"/>
    <lineage>
        <taxon>Bacteria</taxon>
        <taxon>Bacillati</taxon>
        <taxon>Actinomycetota</taxon>
        <taxon>Actinomycetes</taxon>
        <taxon>Pseudonocardiales</taxon>
        <taxon>Pseudonocardiaceae</taxon>
        <taxon>Pseudonocardia</taxon>
    </lineage>
</organism>
<dbReference type="Gene3D" id="3.40.50.300">
    <property type="entry name" value="P-loop containing nucleotide triphosphate hydrolases"/>
    <property type="match status" value="1"/>
</dbReference>
<accession>A0ABP3YMY5</accession>
<proteinExistence type="predicted"/>
<comment type="caution">
    <text evidence="2">The sequence shown here is derived from an EMBL/GenBank/DDBJ whole genome shotgun (WGS) entry which is preliminary data.</text>
</comment>
<dbReference type="EMBL" id="BAAAHP010000181">
    <property type="protein sequence ID" value="GAA0897423.1"/>
    <property type="molecule type" value="Genomic_DNA"/>
</dbReference>
<dbReference type="Pfam" id="PF00931">
    <property type="entry name" value="NB-ARC"/>
    <property type="match status" value="1"/>
</dbReference>
<dbReference type="SUPFAM" id="SSF46894">
    <property type="entry name" value="C-terminal effector domain of the bipartite response regulators"/>
    <property type="match status" value="1"/>
</dbReference>
<dbReference type="InterPro" id="IPR002182">
    <property type="entry name" value="NB-ARC"/>
</dbReference>
<dbReference type="Gene3D" id="1.25.40.10">
    <property type="entry name" value="Tetratricopeptide repeat domain"/>
    <property type="match status" value="1"/>
</dbReference>
<dbReference type="InterPro" id="IPR036388">
    <property type="entry name" value="WH-like_DNA-bd_sf"/>
</dbReference>
<dbReference type="PROSITE" id="PS50043">
    <property type="entry name" value="HTH_LUXR_2"/>
    <property type="match status" value="1"/>
</dbReference>
<dbReference type="PRINTS" id="PR00364">
    <property type="entry name" value="DISEASERSIST"/>
</dbReference>
<dbReference type="PRINTS" id="PR00038">
    <property type="entry name" value="HTHLUXR"/>
</dbReference>
<dbReference type="InterPro" id="IPR016032">
    <property type="entry name" value="Sig_transdc_resp-reg_C-effctor"/>
</dbReference>
<dbReference type="PROSITE" id="PS00622">
    <property type="entry name" value="HTH_LUXR_1"/>
    <property type="match status" value="1"/>
</dbReference>
<dbReference type="Gene3D" id="1.10.10.10">
    <property type="entry name" value="Winged helix-like DNA-binding domain superfamily/Winged helix DNA-binding domain"/>
    <property type="match status" value="1"/>
</dbReference>
<name>A0ABP3YMY5_9PSEU</name>
<dbReference type="InterPro" id="IPR011990">
    <property type="entry name" value="TPR-like_helical_dom_sf"/>
</dbReference>
<keyword evidence="3" id="KW-1185">Reference proteome</keyword>